<dbReference type="Proteomes" id="UP001589867">
    <property type="component" value="Unassembled WGS sequence"/>
</dbReference>
<dbReference type="RefSeq" id="WP_377247692.1">
    <property type="nucleotide sequence ID" value="NZ_JBHLUH010000009.1"/>
</dbReference>
<dbReference type="Pfam" id="PF13560">
    <property type="entry name" value="HTH_31"/>
    <property type="match status" value="1"/>
</dbReference>
<dbReference type="EMBL" id="JBHLUH010000009">
    <property type="protein sequence ID" value="MFC0527557.1"/>
    <property type="molecule type" value="Genomic_DNA"/>
</dbReference>
<proteinExistence type="predicted"/>
<sequence length="524" mass="56812">MTRATDPGAVHVLGAPEAWLGDRPAGAQGGRDAWAGSQFGQVLRTYRTRRRMTQRQLADLSTVSVRAIRDIEQGRSARPRPETVRLIATGLGLTGRGRADFEAACGFPAVGEPFRQVYEPQPMPPPVPLDGLVGRDLEVRAIQQLLTPGHQRFLTIAGLAAVGKTRVALEVAGALYHSEGVPVLWMSAAGAQPADRGPSDRWREPLRLAFDELVAPPDDTGGELCALIGDRPTLLVLDGYRPGQLRAGRLSRLLQECRGLRVLATARVPVGILGERAFPLLPLAVPKAEEERDAETLARVPSVRLLIRGARHVRPEIELTGADLRAVAELCRRLDGLPLALEAVAKWLLVYEPEVLLQLVEADPFDLTDRSPMGEDSAGMRCLLGEAVESLEPSERLLLARLAETGDGWTVRGAADATGIPGSACASVVGRLLTRGVVRYANGTDRSRFVVLNLVRHLLRQQPERSRTRVDEVVQRVARIRGGAARPGRGWPEVVAEQGREVTGHHGHLGLAPRRELRMTAIAS</sequence>
<evidence type="ECO:0000313" key="3">
    <source>
        <dbReference type="Proteomes" id="UP001589867"/>
    </source>
</evidence>
<gene>
    <name evidence="2" type="ORF">ACFFIA_07790</name>
</gene>
<dbReference type="Gene3D" id="3.40.50.300">
    <property type="entry name" value="P-loop containing nucleotide triphosphate hydrolases"/>
    <property type="match status" value="1"/>
</dbReference>
<dbReference type="InterPro" id="IPR001387">
    <property type="entry name" value="Cro/C1-type_HTH"/>
</dbReference>
<dbReference type="Gene3D" id="1.10.260.40">
    <property type="entry name" value="lambda repressor-like DNA-binding domains"/>
    <property type="match status" value="1"/>
</dbReference>
<protein>
    <submittedName>
        <fullName evidence="2">Helix-turn-helix domain-containing protein</fullName>
    </submittedName>
</protein>
<dbReference type="PANTHER" id="PTHR47691:SF3">
    <property type="entry name" value="HTH-TYPE TRANSCRIPTIONAL REGULATOR RV0890C-RELATED"/>
    <property type="match status" value="1"/>
</dbReference>
<dbReference type="PANTHER" id="PTHR47691">
    <property type="entry name" value="REGULATOR-RELATED"/>
    <property type="match status" value="1"/>
</dbReference>
<name>A0ABV6LYQ2_9ACTN</name>
<accession>A0ABV6LYQ2</accession>
<dbReference type="PROSITE" id="PS50943">
    <property type="entry name" value="HTH_CROC1"/>
    <property type="match status" value="1"/>
</dbReference>
<evidence type="ECO:0000313" key="2">
    <source>
        <dbReference type="EMBL" id="MFC0527557.1"/>
    </source>
</evidence>
<dbReference type="SUPFAM" id="SSF47413">
    <property type="entry name" value="lambda repressor-like DNA-binding domains"/>
    <property type="match status" value="1"/>
</dbReference>
<dbReference type="InterPro" id="IPR010982">
    <property type="entry name" value="Lambda_DNA-bd_dom_sf"/>
</dbReference>
<organism evidence="2 3">
    <name type="scientific">Phytohabitans kaempferiae</name>
    <dbReference type="NCBI Taxonomy" id="1620943"/>
    <lineage>
        <taxon>Bacteria</taxon>
        <taxon>Bacillati</taxon>
        <taxon>Actinomycetota</taxon>
        <taxon>Actinomycetes</taxon>
        <taxon>Micromonosporales</taxon>
        <taxon>Micromonosporaceae</taxon>
    </lineage>
</organism>
<feature type="domain" description="HTH cro/C1-type" evidence="1">
    <location>
        <begin position="43"/>
        <end position="98"/>
    </location>
</feature>
<dbReference type="InterPro" id="IPR027417">
    <property type="entry name" value="P-loop_NTPase"/>
</dbReference>
<dbReference type="SMART" id="SM00530">
    <property type="entry name" value="HTH_XRE"/>
    <property type="match status" value="1"/>
</dbReference>
<keyword evidence="3" id="KW-1185">Reference proteome</keyword>
<dbReference type="SUPFAM" id="SSF52540">
    <property type="entry name" value="P-loop containing nucleoside triphosphate hydrolases"/>
    <property type="match status" value="1"/>
</dbReference>
<reference evidence="2 3" key="1">
    <citation type="submission" date="2024-09" db="EMBL/GenBank/DDBJ databases">
        <authorList>
            <person name="Sun Q."/>
            <person name="Mori K."/>
        </authorList>
    </citation>
    <scope>NUCLEOTIDE SEQUENCE [LARGE SCALE GENOMIC DNA]</scope>
    <source>
        <strain evidence="2 3">TBRC 3947</strain>
    </source>
</reference>
<comment type="caution">
    <text evidence="2">The sequence shown here is derived from an EMBL/GenBank/DDBJ whole genome shotgun (WGS) entry which is preliminary data.</text>
</comment>
<evidence type="ECO:0000259" key="1">
    <source>
        <dbReference type="PROSITE" id="PS50943"/>
    </source>
</evidence>